<dbReference type="Pfam" id="PF02518">
    <property type="entry name" value="HATPase_c"/>
    <property type="match status" value="1"/>
</dbReference>
<dbReference type="SUPFAM" id="SSF55781">
    <property type="entry name" value="GAF domain-like"/>
    <property type="match status" value="1"/>
</dbReference>
<gene>
    <name evidence="6" type="primary">prsK</name>
    <name evidence="6" type="ORF">GW587_23020</name>
</gene>
<reference evidence="7" key="2">
    <citation type="submission" date="2023-07" db="EMBL/GenBank/DDBJ databases">
        <title>Duganella aceri sp. nov., isolated from tree sap.</title>
        <authorList>
            <person name="Kim I.S."/>
        </authorList>
    </citation>
    <scope>NUCLEOTIDE SEQUENCE [LARGE SCALE GENOMIC DNA]</scope>
    <source>
        <strain evidence="7">SAP-35</strain>
    </source>
</reference>
<evidence type="ECO:0000259" key="5">
    <source>
        <dbReference type="PROSITE" id="PS50109"/>
    </source>
</evidence>
<feature type="transmembrane region" description="Helical" evidence="4">
    <location>
        <begin position="121"/>
        <end position="139"/>
    </location>
</feature>
<feature type="transmembrane region" description="Helical" evidence="4">
    <location>
        <begin position="42"/>
        <end position="62"/>
    </location>
</feature>
<organism evidence="6 7">
    <name type="scientific">Duganella aceris</name>
    <dbReference type="NCBI Taxonomy" id="2703883"/>
    <lineage>
        <taxon>Bacteria</taxon>
        <taxon>Pseudomonadati</taxon>
        <taxon>Pseudomonadota</taxon>
        <taxon>Betaproteobacteria</taxon>
        <taxon>Burkholderiales</taxon>
        <taxon>Oxalobacteraceae</taxon>
        <taxon>Telluria group</taxon>
        <taxon>Duganella</taxon>
    </lineage>
</organism>
<feature type="transmembrane region" description="Helical" evidence="4">
    <location>
        <begin position="246"/>
        <end position="268"/>
    </location>
</feature>
<feature type="transmembrane region" description="Helical" evidence="4">
    <location>
        <begin position="97"/>
        <end position="115"/>
    </location>
</feature>
<dbReference type="GO" id="GO:0004673">
    <property type="term" value="F:protein histidine kinase activity"/>
    <property type="evidence" value="ECO:0007669"/>
    <property type="project" value="UniProtKB-EC"/>
</dbReference>
<dbReference type="PRINTS" id="PR00344">
    <property type="entry name" value="BCTRLSENSOR"/>
</dbReference>
<comment type="catalytic activity">
    <reaction evidence="1">
        <text>ATP + protein L-histidine = ADP + protein N-phospho-L-histidine.</text>
        <dbReference type="EC" id="2.7.13.3"/>
    </reaction>
</comment>
<dbReference type="NCBIfam" id="TIGR02916">
    <property type="entry name" value="PEP_his_kin"/>
    <property type="match status" value="1"/>
</dbReference>
<protein>
    <recommendedName>
        <fullName evidence="2">histidine kinase</fullName>
        <ecNumber evidence="2">2.7.13.3</ecNumber>
    </recommendedName>
</protein>
<feature type="transmembrane region" description="Helical" evidence="4">
    <location>
        <begin position="148"/>
        <end position="169"/>
    </location>
</feature>
<feature type="transmembrane region" description="Helical" evidence="4">
    <location>
        <begin position="12"/>
        <end position="30"/>
    </location>
</feature>
<keyword evidence="4" id="KW-1133">Transmembrane helix</keyword>
<evidence type="ECO:0000256" key="3">
    <source>
        <dbReference type="ARBA" id="ARBA00022553"/>
    </source>
</evidence>
<dbReference type="InterPro" id="IPR003594">
    <property type="entry name" value="HATPase_dom"/>
</dbReference>
<dbReference type="InterPro" id="IPR004358">
    <property type="entry name" value="Sig_transdc_His_kin-like_C"/>
</dbReference>
<dbReference type="Gene3D" id="3.30.565.10">
    <property type="entry name" value="Histidine kinase-like ATPase, C-terminal domain"/>
    <property type="match status" value="1"/>
</dbReference>
<feature type="domain" description="Histidine kinase" evidence="5">
    <location>
        <begin position="466"/>
        <end position="670"/>
    </location>
</feature>
<evidence type="ECO:0000256" key="2">
    <source>
        <dbReference type="ARBA" id="ARBA00012438"/>
    </source>
</evidence>
<dbReference type="Proteomes" id="UP000666369">
    <property type="component" value="Unassembled WGS sequence"/>
</dbReference>
<keyword evidence="4" id="KW-0812">Transmembrane</keyword>
<dbReference type="InterPro" id="IPR005467">
    <property type="entry name" value="His_kinase_dom"/>
</dbReference>
<evidence type="ECO:0000256" key="4">
    <source>
        <dbReference type="SAM" id="Phobius"/>
    </source>
</evidence>
<dbReference type="PANTHER" id="PTHR43547">
    <property type="entry name" value="TWO-COMPONENT HISTIDINE KINASE"/>
    <property type="match status" value="1"/>
</dbReference>
<keyword evidence="7" id="KW-1185">Reference proteome</keyword>
<keyword evidence="6" id="KW-0808">Transferase</keyword>
<sequence>MPWTGAPSVAAFSHGVAALAFLPPAALLLWGGWRRRRHATSLGVACLATTVWAACAAAYRALGAAPFWLLEAAESLRTACWLALLLLMAGGGLRLRGWLAGVWLALAAGLVAGLFEPAFGIVARLALAVLGMLLVEHVYRSAPQGSRWGIKFACLGVGAMFAYDFYLYSDAALFRQVNPDLWAARGIVNALSVPPLLLAAARNPVRAPGLLLSRQIMFRSAALLGSALYLLAMAASAWYLRYVGGAWGPLMQLACLCGAALLLAAVLFSGTMRARLKIFISKHFYQGRYDYRHEWRHVTRTLADGAGQLSERAIQAVAGLVESPAGLLWLRGDDDRYRPVAGWNMTPTPIAERPDGALCRFLTARNWVIELPEWRSHSTLYAGLALPDWLAAASDLWLVVPLKLERDLFGFICLAPPRTSLQLNWEVRDVLKIAGSQAASYLAHRASADSLAVSRQFESFNRMSTFIAHDLKTLMSQLSLLLVNAERHKANPAFQSDMLETLSHSLAKMRHLLLKLRRDDAPEAAAPLRLDHLLVRVMRANAGSEPLPSLELNGNEPTVLADPQRLERVIGHLVQNAVEATPRDGSVALRLRLRGDGAAAILEVCDSGHGMTEQFMRERLFKPFESTKTAGMGIGVFESREYLREIGGSLDVASAPLQGTTFRLTLPLHKELNDGQE</sequence>
<name>A0ABX0FRS9_9BURK</name>
<dbReference type="EMBL" id="JAADJT010000011">
    <property type="protein sequence ID" value="NGZ87120.1"/>
    <property type="molecule type" value="Genomic_DNA"/>
</dbReference>
<dbReference type="SMART" id="SM00387">
    <property type="entry name" value="HATPase_c"/>
    <property type="match status" value="1"/>
</dbReference>
<keyword evidence="3" id="KW-0597">Phosphoprotein</keyword>
<reference evidence="6 7" key="1">
    <citation type="submission" date="2020-01" db="EMBL/GenBank/DDBJ databases">
        <authorList>
            <person name="Lee S.D."/>
        </authorList>
    </citation>
    <scope>NUCLEOTIDE SEQUENCE [LARGE SCALE GENOMIC DNA]</scope>
    <source>
        <strain evidence="6 7">SAP-35</strain>
    </source>
</reference>
<dbReference type="RefSeq" id="WP_166107037.1">
    <property type="nucleotide sequence ID" value="NZ_JAADJT010000011.1"/>
</dbReference>
<dbReference type="PANTHER" id="PTHR43547:SF2">
    <property type="entry name" value="HYBRID SIGNAL TRANSDUCTION HISTIDINE KINASE C"/>
    <property type="match status" value="1"/>
</dbReference>
<keyword evidence="6" id="KW-0418">Kinase</keyword>
<dbReference type="PROSITE" id="PS50109">
    <property type="entry name" value="HIS_KIN"/>
    <property type="match status" value="1"/>
</dbReference>
<evidence type="ECO:0000256" key="1">
    <source>
        <dbReference type="ARBA" id="ARBA00000085"/>
    </source>
</evidence>
<keyword evidence="4" id="KW-0472">Membrane</keyword>
<evidence type="ECO:0000313" key="7">
    <source>
        <dbReference type="Proteomes" id="UP000666369"/>
    </source>
</evidence>
<evidence type="ECO:0000313" key="6">
    <source>
        <dbReference type="EMBL" id="NGZ87120.1"/>
    </source>
</evidence>
<accession>A0ABX0FRS9</accession>
<comment type="caution">
    <text evidence="6">The sequence shown here is derived from an EMBL/GenBank/DDBJ whole genome shotgun (WGS) entry which is preliminary data.</text>
</comment>
<feature type="transmembrane region" description="Helical" evidence="4">
    <location>
        <begin position="68"/>
        <end position="90"/>
    </location>
</feature>
<proteinExistence type="predicted"/>
<dbReference type="EC" id="2.7.13.3" evidence="2"/>
<dbReference type="InterPro" id="IPR036890">
    <property type="entry name" value="HATPase_C_sf"/>
</dbReference>
<feature type="transmembrane region" description="Helical" evidence="4">
    <location>
        <begin position="221"/>
        <end position="240"/>
    </location>
</feature>
<dbReference type="SUPFAM" id="SSF55874">
    <property type="entry name" value="ATPase domain of HSP90 chaperone/DNA topoisomerase II/histidine kinase"/>
    <property type="match status" value="1"/>
</dbReference>
<dbReference type="InterPro" id="IPR014265">
    <property type="entry name" value="XrtA/PrsK"/>
</dbReference>